<dbReference type="Proteomes" id="UP000664332">
    <property type="component" value="Unassembled WGS sequence"/>
</dbReference>
<keyword evidence="3" id="KW-1185">Reference proteome</keyword>
<dbReference type="RefSeq" id="WP_207279622.1">
    <property type="nucleotide sequence ID" value="NZ_JAFLEQ010000017.1"/>
</dbReference>
<dbReference type="EMBL" id="JAFLEQ010000017">
    <property type="protein sequence ID" value="MBN9645149.1"/>
    <property type="molecule type" value="Genomic_DNA"/>
</dbReference>
<evidence type="ECO:0000256" key="1">
    <source>
        <dbReference type="SAM" id="SignalP"/>
    </source>
</evidence>
<evidence type="ECO:0000313" key="3">
    <source>
        <dbReference type="Proteomes" id="UP000664332"/>
    </source>
</evidence>
<dbReference type="Pfam" id="PF10783">
    <property type="entry name" value="DUF2599"/>
    <property type="match status" value="1"/>
</dbReference>
<evidence type="ECO:0000313" key="2">
    <source>
        <dbReference type="EMBL" id="MBN9645149.1"/>
    </source>
</evidence>
<feature type="chain" id="PRO_5038034859" evidence="1">
    <location>
        <begin position="34"/>
        <end position="191"/>
    </location>
</feature>
<protein>
    <submittedName>
        <fullName evidence="2">DUF2599 domain-containing protein</fullName>
    </submittedName>
</protein>
<proteinExistence type="predicted"/>
<sequence length="191" mass="19811">MGFSPTPARPRRAGALVAAGLLLAQLAAPPAAASPESVAGRVGPLTDHALAGAVDGAAESGLLGATAPIPDLGQAGMLVGIISDLPPVFVRVVAMAFPGPRMITAVETTPFEGGTRYLITPAATVAGLPAAARFAAWAQALDMGVPDTPSLRHQFYCHFDARGLIGNKKTWNIESTRPDRGMEGFYRHWCN</sequence>
<comment type="caution">
    <text evidence="2">The sequence shown here is derived from an EMBL/GenBank/DDBJ whole genome shotgun (WGS) entry which is preliminary data.</text>
</comment>
<keyword evidence="1" id="KW-0732">Signal</keyword>
<dbReference type="AlphaFoldDB" id="A0A939E2B9"/>
<organism evidence="2 3">
    <name type="scientific">Corynebacterium mendelii</name>
    <dbReference type="NCBI Taxonomy" id="2765362"/>
    <lineage>
        <taxon>Bacteria</taxon>
        <taxon>Bacillati</taxon>
        <taxon>Actinomycetota</taxon>
        <taxon>Actinomycetes</taxon>
        <taxon>Mycobacteriales</taxon>
        <taxon>Corynebacteriaceae</taxon>
        <taxon>Corynebacterium</taxon>
    </lineage>
</organism>
<gene>
    <name evidence="2" type="ORF">JZY06_11090</name>
</gene>
<reference evidence="2" key="1">
    <citation type="submission" date="2021-03" db="EMBL/GenBank/DDBJ databases">
        <authorList>
            <person name="Sun Q."/>
        </authorList>
    </citation>
    <scope>NUCLEOTIDE SEQUENCE</scope>
    <source>
        <strain evidence="2">CCM 8862</strain>
    </source>
</reference>
<name>A0A939E2B9_9CORY</name>
<accession>A0A939E2B9</accession>
<dbReference type="InterPro" id="IPR019719">
    <property type="entry name" value="DUF2599"/>
</dbReference>
<feature type="signal peptide" evidence="1">
    <location>
        <begin position="1"/>
        <end position="33"/>
    </location>
</feature>